<dbReference type="PANTHER" id="PTHR22770">
    <property type="entry name" value="UBIQUITIN CONJUGATING ENZYME 7 INTERACTING PROTEIN-RELATED"/>
    <property type="match status" value="1"/>
</dbReference>
<dbReference type="InterPro" id="IPR002867">
    <property type="entry name" value="IBR_dom"/>
</dbReference>
<reference evidence="10" key="1">
    <citation type="submission" date="2021-08" db="EMBL/GenBank/DDBJ databases">
        <title>Chromosome-Level Trichoderma cornu-damae using Hi-C Data.</title>
        <authorList>
            <person name="Kim C.S."/>
        </authorList>
    </citation>
    <scope>NUCLEOTIDE SEQUENCE</scope>
    <source>
        <strain evidence="10">KA19-0412C</strain>
    </source>
</reference>
<feature type="domain" description="RING-type" evidence="9">
    <location>
        <begin position="501"/>
        <end position="714"/>
    </location>
</feature>
<organism evidence="10 11">
    <name type="scientific">Trichoderma cornu-damae</name>
    <dbReference type="NCBI Taxonomy" id="654480"/>
    <lineage>
        <taxon>Eukaryota</taxon>
        <taxon>Fungi</taxon>
        <taxon>Dikarya</taxon>
        <taxon>Ascomycota</taxon>
        <taxon>Pezizomycotina</taxon>
        <taxon>Sordariomycetes</taxon>
        <taxon>Hypocreomycetidae</taxon>
        <taxon>Hypocreales</taxon>
        <taxon>Hypocreaceae</taxon>
        <taxon>Trichoderma</taxon>
    </lineage>
</organism>
<dbReference type="Gene3D" id="3.30.40.10">
    <property type="entry name" value="Zinc/RING finger domain, C3HC4 (zinc finger)"/>
    <property type="match status" value="1"/>
</dbReference>
<dbReference type="Gene3D" id="1.20.120.1750">
    <property type="match status" value="1"/>
</dbReference>
<dbReference type="CDD" id="cd20335">
    <property type="entry name" value="BRcat_RBR"/>
    <property type="match status" value="1"/>
</dbReference>
<evidence type="ECO:0000256" key="6">
    <source>
        <dbReference type="ARBA" id="ARBA00022786"/>
    </source>
</evidence>
<dbReference type="PROSITE" id="PS51873">
    <property type="entry name" value="TRIAD"/>
    <property type="match status" value="1"/>
</dbReference>
<dbReference type="GO" id="GO:0004842">
    <property type="term" value="F:ubiquitin-protein transferase activity"/>
    <property type="evidence" value="ECO:0007669"/>
    <property type="project" value="TreeGrafter"/>
</dbReference>
<keyword evidence="2" id="KW-0808">Transferase</keyword>
<dbReference type="Pfam" id="PF26200">
    <property type="entry name" value="Rcat_RNF216"/>
    <property type="match status" value="1"/>
</dbReference>
<accession>A0A9P8QG44</accession>
<sequence>MEKRHMGDLLRTYELGGAWVKFDNGATVSKVAFSSDYSAVSIRNLPQGSSVNTVRAMLEDVGIPTSAAEIRVTAQPEQQQCTAIIKAEDPSFAKKACAKLDTYTTLPDIKAVAVPPLLPHSRSPYQIDCRKVHCAWNRPVREAKLKFGARNTAARVQKQFRAGSYKVLGSKVMAVFQGSQRGQDGWVVKLTGLGGATEEQDIIRAIPEPDRPQNVELGEPSYVADMEFDSTIIKSMLLEFGPLERWDVSSSSKAKRFNAHGTFLEESSARDAASSLNNKPLSFSETTQLSVWLVASAKFKIPAKIYDVVRPRIEAQKAVWERQFIRCFEIPAKGLYRILRLEGDNHQQVVQAKESIERIIGGEVVRMDGKDLRCGNFRKDGEEHNKVKLIEDAFKVAIVPDIRRSQFRVFGLEECPGHVLERITTMLQGCICESHVIELNDADFMWALTGGLGVLKSQLGEGKVAQKYRRIFIRGSKEDYNNAMAILTSKQIASFDAASRSEMECTTCLCEAEDPIRMSCDHVYCSACFVQMCESEMTATREFRICCVKATDSNGKVCQKAFSLSEIQEHLPSETFEDVLSKSFESYVTRHPADFTYCPSPDCGQIYRVASRDAENPVTFTCNKCLTSTCTSCHSSHPGKRCTRSGGNASGGPNALSDKTKEELGIKVCPRCARLMEKTGGCNHMTCPCGAHVCWVCLVSFEMGEQCYEHMRRVHGGIGV</sequence>
<dbReference type="GO" id="GO:0097039">
    <property type="term" value="P:protein linear polyubiquitination"/>
    <property type="evidence" value="ECO:0007669"/>
    <property type="project" value="TreeGrafter"/>
</dbReference>
<dbReference type="SUPFAM" id="SSF57850">
    <property type="entry name" value="RING/U-box"/>
    <property type="match status" value="2"/>
</dbReference>
<evidence type="ECO:0000313" key="11">
    <source>
        <dbReference type="Proteomes" id="UP000827724"/>
    </source>
</evidence>
<feature type="region of interest" description="Disordered" evidence="8">
    <location>
        <begin position="636"/>
        <end position="658"/>
    </location>
</feature>
<evidence type="ECO:0000256" key="1">
    <source>
        <dbReference type="ARBA" id="ARBA00004906"/>
    </source>
</evidence>
<evidence type="ECO:0000256" key="4">
    <source>
        <dbReference type="ARBA" id="ARBA00022737"/>
    </source>
</evidence>
<comment type="pathway">
    <text evidence="1">Protein modification; protein ubiquitination.</text>
</comment>
<dbReference type="InterPro" id="IPR013083">
    <property type="entry name" value="Znf_RING/FYVE/PHD"/>
</dbReference>
<keyword evidence="11" id="KW-1185">Reference proteome</keyword>
<evidence type="ECO:0000259" key="9">
    <source>
        <dbReference type="PROSITE" id="PS51873"/>
    </source>
</evidence>
<evidence type="ECO:0000256" key="8">
    <source>
        <dbReference type="SAM" id="MobiDB-lite"/>
    </source>
</evidence>
<evidence type="ECO:0000256" key="7">
    <source>
        <dbReference type="ARBA" id="ARBA00022833"/>
    </source>
</evidence>
<dbReference type="GO" id="GO:0008270">
    <property type="term" value="F:zinc ion binding"/>
    <property type="evidence" value="ECO:0007669"/>
    <property type="project" value="UniProtKB-KW"/>
</dbReference>
<name>A0A9P8QG44_9HYPO</name>
<dbReference type="GO" id="GO:0043161">
    <property type="term" value="P:proteasome-mediated ubiquitin-dependent protein catabolic process"/>
    <property type="evidence" value="ECO:0007669"/>
    <property type="project" value="TreeGrafter"/>
</dbReference>
<keyword evidence="5" id="KW-0863">Zinc-finger</keyword>
<dbReference type="GO" id="GO:0000151">
    <property type="term" value="C:ubiquitin ligase complex"/>
    <property type="evidence" value="ECO:0007669"/>
    <property type="project" value="TreeGrafter"/>
</dbReference>
<keyword evidence="3" id="KW-0479">Metal-binding</keyword>
<comment type="caution">
    <text evidence="10">The sequence shown here is derived from an EMBL/GenBank/DDBJ whole genome shotgun (WGS) entry which is preliminary data.</text>
</comment>
<keyword evidence="6" id="KW-0833">Ubl conjugation pathway</keyword>
<evidence type="ECO:0000313" key="10">
    <source>
        <dbReference type="EMBL" id="KAH6604064.1"/>
    </source>
</evidence>
<dbReference type="PANTHER" id="PTHR22770:SF13">
    <property type="entry name" value="RING-TYPE DOMAIN-CONTAINING PROTEIN"/>
    <property type="match status" value="1"/>
</dbReference>
<evidence type="ECO:0000256" key="5">
    <source>
        <dbReference type="ARBA" id="ARBA00022771"/>
    </source>
</evidence>
<keyword evidence="7" id="KW-0862">Zinc</keyword>
<proteinExistence type="predicted"/>
<protein>
    <recommendedName>
        <fullName evidence="9">RING-type domain-containing protein</fullName>
    </recommendedName>
</protein>
<dbReference type="GO" id="GO:0043130">
    <property type="term" value="F:ubiquitin binding"/>
    <property type="evidence" value="ECO:0007669"/>
    <property type="project" value="TreeGrafter"/>
</dbReference>
<dbReference type="InterPro" id="IPR044066">
    <property type="entry name" value="TRIAD_supradom"/>
</dbReference>
<dbReference type="InterPro" id="IPR051628">
    <property type="entry name" value="LUBAC_E3_Ligases"/>
</dbReference>
<keyword evidence="4" id="KW-0677">Repeat</keyword>
<evidence type="ECO:0000256" key="3">
    <source>
        <dbReference type="ARBA" id="ARBA00022723"/>
    </source>
</evidence>
<evidence type="ECO:0000256" key="2">
    <source>
        <dbReference type="ARBA" id="ARBA00022679"/>
    </source>
</evidence>
<gene>
    <name evidence="10" type="ORF">Trco_007510</name>
</gene>
<dbReference type="PROSITE" id="PS00028">
    <property type="entry name" value="ZINC_FINGER_C2H2_1"/>
    <property type="match status" value="1"/>
</dbReference>
<dbReference type="AlphaFoldDB" id="A0A9P8QG44"/>
<dbReference type="Pfam" id="PF01485">
    <property type="entry name" value="IBR"/>
    <property type="match status" value="1"/>
</dbReference>
<dbReference type="EMBL" id="JAIWOZ010000006">
    <property type="protein sequence ID" value="KAH6604064.1"/>
    <property type="molecule type" value="Genomic_DNA"/>
</dbReference>
<dbReference type="InterPro" id="IPR013087">
    <property type="entry name" value="Znf_C2H2_type"/>
</dbReference>
<dbReference type="OrthoDB" id="1431934at2759"/>
<dbReference type="SMART" id="SM00647">
    <property type="entry name" value="IBR"/>
    <property type="match status" value="2"/>
</dbReference>
<dbReference type="Proteomes" id="UP000827724">
    <property type="component" value="Unassembled WGS sequence"/>
</dbReference>